<dbReference type="Proteomes" id="UP001156670">
    <property type="component" value="Unassembled WGS sequence"/>
</dbReference>
<evidence type="ECO:0000313" key="2">
    <source>
        <dbReference type="EMBL" id="GLQ94453.1"/>
    </source>
</evidence>
<keyword evidence="3" id="KW-1185">Reference proteome</keyword>
<sequence length="197" mass="21776">MSDIHSDFDTAKAISDLLKEKDKDRQNRILRWVAESLEISFQSPTPATPNAATANAPTGPGVGETFGLPKSAPDIKTFMENKKPRSDVQFATATAYYYRFESSPDQRKDSISAEVLQDAARLVGRQRFVQPLMTLNNAKNQGYIDQVSRGAYRINSVGENLVAMTLPNTGENAAVSKRAAKKRAPTGKRKDSVKRKR</sequence>
<name>A0ABQ5XVP0_9GAMM</name>
<reference evidence="3" key="1">
    <citation type="journal article" date="2019" name="Int. J. Syst. Evol. Microbiol.">
        <title>The Global Catalogue of Microorganisms (GCM) 10K type strain sequencing project: providing services to taxonomists for standard genome sequencing and annotation.</title>
        <authorList>
            <consortium name="The Broad Institute Genomics Platform"/>
            <consortium name="The Broad Institute Genome Sequencing Center for Infectious Disease"/>
            <person name="Wu L."/>
            <person name="Ma J."/>
        </authorList>
    </citation>
    <scope>NUCLEOTIDE SEQUENCE [LARGE SCALE GENOMIC DNA]</scope>
    <source>
        <strain evidence="3">NBRC 111980</strain>
    </source>
</reference>
<comment type="caution">
    <text evidence="2">The sequence shown here is derived from an EMBL/GenBank/DDBJ whole genome shotgun (WGS) entry which is preliminary data.</text>
</comment>
<evidence type="ECO:0000256" key="1">
    <source>
        <dbReference type="SAM" id="MobiDB-lite"/>
    </source>
</evidence>
<proteinExistence type="predicted"/>
<gene>
    <name evidence="2" type="ORF">GCM10007901_34050</name>
</gene>
<evidence type="ECO:0000313" key="3">
    <source>
        <dbReference type="Proteomes" id="UP001156670"/>
    </source>
</evidence>
<dbReference type="EMBL" id="BSOB01000046">
    <property type="protein sequence ID" value="GLQ94453.1"/>
    <property type="molecule type" value="Genomic_DNA"/>
</dbReference>
<accession>A0ABQ5XVP0</accession>
<feature type="region of interest" description="Disordered" evidence="1">
    <location>
        <begin position="168"/>
        <end position="197"/>
    </location>
</feature>
<protein>
    <submittedName>
        <fullName evidence="2">Uncharacterized protein</fullName>
    </submittedName>
</protein>
<dbReference type="RefSeq" id="WP_284322149.1">
    <property type="nucleotide sequence ID" value="NZ_BSOB01000046.1"/>
</dbReference>
<organism evidence="2 3">
    <name type="scientific">Dyella acidisoli</name>
    <dbReference type="NCBI Taxonomy" id="1867834"/>
    <lineage>
        <taxon>Bacteria</taxon>
        <taxon>Pseudomonadati</taxon>
        <taxon>Pseudomonadota</taxon>
        <taxon>Gammaproteobacteria</taxon>
        <taxon>Lysobacterales</taxon>
        <taxon>Rhodanobacteraceae</taxon>
        <taxon>Dyella</taxon>
    </lineage>
</organism>
<feature type="compositionally biased region" description="Basic residues" evidence="1">
    <location>
        <begin position="178"/>
        <end position="197"/>
    </location>
</feature>